<sequence>MENTINIKSEYNTLDALNQQLKNTSSLEVSKEYDVWEHRIDSNGQMAQCIVLKKSAMHGMKIHFQEDNKLKMTYIIPNKMMHAYFGKSEKRYQNIIEIITGKIKELVLAPNQKKAFLELENVVKKAVL</sequence>
<reference evidence="1 2" key="1">
    <citation type="submission" date="2019-03" db="EMBL/GenBank/DDBJ databases">
        <title>Genomic Encyclopedia of Type Strains, Phase IV (KMG-IV): sequencing the most valuable type-strain genomes for metagenomic binning, comparative biology and taxonomic classification.</title>
        <authorList>
            <person name="Goeker M."/>
        </authorList>
    </citation>
    <scope>NUCLEOTIDE SEQUENCE [LARGE SCALE GENOMIC DNA]</scope>
    <source>
        <strain evidence="1 2">DSM 14836</strain>
    </source>
</reference>
<protein>
    <submittedName>
        <fullName evidence="1">Uncharacterized protein</fullName>
    </submittedName>
</protein>
<accession>A0A4R2NPN9</accession>
<dbReference type="AlphaFoldDB" id="A0A4R2NPN9"/>
<evidence type="ECO:0000313" key="2">
    <source>
        <dbReference type="Proteomes" id="UP000294564"/>
    </source>
</evidence>
<comment type="caution">
    <text evidence="1">The sequence shown here is derived from an EMBL/GenBank/DDBJ whole genome shotgun (WGS) entry which is preliminary data.</text>
</comment>
<gene>
    <name evidence="1" type="ORF">EV195_10928</name>
</gene>
<evidence type="ECO:0000313" key="1">
    <source>
        <dbReference type="EMBL" id="TCP23304.1"/>
    </source>
</evidence>
<dbReference type="OrthoDB" id="1162208at2"/>
<dbReference type="EMBL" id="SLXM01000009">
    <property type="protein sequence ID" value="TCP23304.1"/>
    <property type="molecule type" value="Genomic_DNA"/>
</dbReference>
<dbReference type="Proteomes" id="UP000294564">
    <property type="component" value="Unassembled WGS sequence"/>
</dbReference>
<proteinExistence type="predicted"/>
<name>A0A4R2NPN9_9FLAO</name>
<organism evidence="1 2">
    <name type="scientific">Tenacibaculum skagerrakense</name>
    <dbReference type="NCBI Taxonomy" id="186571"/>
    <lineage>
        <taxon>Bacteria</taxon>
        <taxon>Pseudomonadati</taxon>
        <taxon>Bacteroidota</taxon>
        <taxon>Flavobacteriia</taxon>
        <taxon>Flavobacteriales</taxon>
        <taxon>Flavobacteriaceae</taxon>
        <taxon>Tenacibaculum</taxon>
    </lineage>
</organism>
<keyword evidence="2" id="KW-1185">Reference proteome</keyword>
<dbReference type="RefSeq" id="WP_132795562.1">
    <property type="nucleotide sequence ID" value="NZ_SLXM01000009.1"/>
</dbReference>